<dbReference type="PANTHER" id="PTHR46370:SF1">
    <property type="entry name" value="GPALPP MOTIFS-CONTAINING PROTEIN 1"/>
    <property type="match status" value="1"/>
</dbReference>
<name>A0A423SG90_PENVA</name>
<feature type="compositionally biased region" description="Basic and acidic residues" evidence="1">
    <location>
        <begin position="293"/>
        <end position="336"/>
    </location>
</feature>
<dbReference type="InterPro" id="IPR046331">
    <property type="entry name" value="GPAM1-like"/>
</dbReference>
<feature type="compositionally biased region" description="Basic and acidic residues" evidence="1">
    <location>
        <begin position="79"/>
        <end position="93"/>
    </location>
</feature>
<dbReference type="STRING" id="6689.A0A423SG90"/>
<feature type="region of interest" description="Disordered" evidence="1">
    <location>
        <begin position="234"/>
        <end position="336"/>
    </location>
</feature>
<comment type="caution">
    <text evidence="3">The sequence shown here is derived from an EMBL/GenBank/DDBJ whole genome shotgun (WGS) entry which is preliminary data.</text>
</comment>
<organism evidence="3 4">
    <name type="scientific">Penaeus vannamei</name>
    <name type="common">Whiteleg shrimp</name>
    <name type="synonym">Litopenaeus vannamei</name>
    <dbReference type="NCBI Taxonomy" id="6689"/>
    <lineage>
        <taxon>Eukaryota</taxon>
        <taxon>Metazoa</taxon>
        <taxon>Ecdysozoa</taxon>
        <taxon>Arthropoda</taxon>
        <taxon>Crustacea</taxon>
        <taxon>Multicrustacea</taxon>
        <taxon>Malacostraca</taxon>
        <taxon>Eumalacostraca</taxon>
        <taxon>Eucarida</taxon>
        <taxon>Decapoda</taxon>
        <taxon>Dendrobranchiata</taxon>
        <taxon>Penaeoidea</taxon>
        <taxon>Penaeidae</taxon>
        <taxon>Penaeus</taxon>
    </lineage>
</organism>
<feature type="compositionally biased region" description="Acidic residues" evidence="1">
    <location>
        <begin position="98"/>
        <end position="109"/>
    </location>
</feature>
<evidence type="ECO:0000256" key="1">
    <source>
        <dbReference type="SAM" id="MobiDB-lite"/>
    </source>
</evidence>
<dbReference type="EMBL" id="QCYY01003471">
    <property type="protein sequence ID" value="ROT63248.1"/>
    <property type="molecule type" value="Genomic_DNA"/>
</dbReference>
<dbReference type="PANTHER" id="PTHR46370">
    <property type="entry name" value="GPALPP MOTIFS-CONTAINING PROTEIN 1"/>
    <property type="match status" value="1"/>
</dbReference>
<protein>
    <submittedName>
        <fullName evidence="3">MMP37-like protein, mitochondrial</fullName>
    </submittedName>
</protein>
<proteinExistence type="predicted"/>
<gene>
    <name evidence="3" type="ORF">C7M84_018902</name>
</gene>
<reference evidence="3 4" key="2">
    <citation type="submission" date="2019-01" db="EMBL/GenBank/DDBJ databases">
        <title>The decoding of complex shrimp genome reveals the adaptation for benthos swimmer, frequently molting mechanism and breeding impact on genome.</title>
        <authorList>
            <person name="Sun Y."/>
            <person name="Gao Y."/>
            <person name="Yu Y."/>
        </authorList>
    </citation>
    <scope>NUCLEOTIDE SEQUENCE [LARGE SCALE GENOMIC DNA]</scope>
    <source>
        <tissue evidence="3">Muscle</tissue>
    </source>
</reference>
<evidence type="ECO:0000259" key="2">
    <source>
        <dbReference type="Pfam" id="PF12572"/>
    </source>
</evidence>
<feature type="compositionally biased region" description="Basic and acidic residues" evidence="1">
    <location>
        <begin position="266"/>
        <end position="284"/>
    </location>
</feature>
<dbReference type="OrthoDB" id="341477at2759"/>
<accession>A0A423SG90</accession>
<evidence type="ECO:0000313" key="4">
    <source>
        <dbReference type="Proteomes" id="UP000283509"/>
    </source>
</evidence>
<dbReference type="AlphaFoldDB" id="A0A423SG90"/>
<feature type="domain" description="DUF3752" evidence="2">
    <location>
        <begin position="227"/>
        <end position="352"/>
    </location>
</feature>
<keyword evidence="4" id="KW-1185">Reference proteome</keyword>
<feature type="compositionally biased region" description="Acidic residues" evidence="1">
    <location>
        <begin position="155"/>
        <end position="166"/>
    </location>
</feature>
<feature type="compositionally biased region" description="Basic and acidic residues" evidence="1">
    <location>
        <begin position="236"/>
        <end position="257"/>
    </location>
</feature>
<sequence length="359" mass="40669">MSDSESGDDAYGPPLPPGFKSPKSRSSKTEEDDDSFMPALPPHMVKSAAKKEATKDSEEEEDACGPSLPSHVPKSTSKRKGDESEDSHNKASKVDTGNSEEESGDEDDMYGPALPPHLLQKKKDGIEPSQSQKRVLGPTLPKGYVPSASTMPVPEEGESSESDEDGFVVGPIPSAEKIDEEEYRIRQLEYRAKKMKDKLQGKGEDKPMQRESWMLELPEDRKSFCGLEARQFRRKAPMERGDRSVWTDTPADKERKAQMGTDEDGRDYAPEDIAAKKRDEKLSEMVESYNSKKRAEPLIDMHKKKKKEMEPKEGKKERRPFSREEDMNVNKFDDVQKEKILKKARHLNDRFSSGDRKFL</sequence>
<feature type="region of interest" description="Disordered" evidence="1">
    <location>
        <begin position="1"/>
        <end position="175"/>
    </location>
</feature>
<dbReference type="Pfam" id="PF12572">
    <property type="entry name" value="DUF3752"/>
    <property type="match status" value="1"/>
</dbReference>
<dbReference type="InterPro" id="IPR022226">
    <property type="entry name" value="DUF3752"/>
</dbReference>
<evidence type="ECO:0000313" key="3">
    <source>
        <dbReference type="EMBL" id="ROT63248.1"/>
    </source>
</evidence>
<dbReference type="Proteomes" id="UP000283509">
    <property type="component" value="Unassembled WGS sequence"/>
</dbReference>
<reference evidence="3 4" key="1">
    <citation type="submission" date="2018-04" db="EMBL/GenBank/DDBJ databases">
        <authorList>
            <person name="Zhang X."/>
            <person name="Yuan J."/>
            <person name="Li F."/>
            <person name="Xiang J."/>
        </authorList>
    </citation>
    <scope>NUCLEOTIDE SEQUENCE [LARGE SCALE GENOMIC DNA]</scope>
    <source>
        <tissue evidence="3">Muscle</tissue>
    </source>
</reference>